<reference evidence="2 3" key="1">
    <citation type="journal article" date="2011" name="PLoS Pathog.">
        <title>Endophytic Life Strategies Decoded by Genome and Transcriptome Analyses of the Mutualistic Root Symbiont Piriformospora indica.</title>
        <authorList>
            <person name="Zuccaro A."/>
            <person name="Lahrmann U."/>
            <person name="Guldener U."/>
            <person name="Langen G."/>
            <person name="Pfiffi S."/>
            <person name="Biedenkopf D."/>
            <person name="Wong P."/>
            <person name="Samans B."/>
            <person name="Grimm C."/>
            <person name="Basiewicz M."/>
            <person name="Murat C."/>
            <person name="Martin F."/>
            <person name="Kogel K.H."/>
        </authorList>
    </citation>
    <scope>NUCLEOTIDE SEQUENCE [LARGE SCALE GENOMIC DNA]</scope>
    <source>
        <strain evidence="2 3">DSM 11827</strain>
    </source>
</reference>
<evidence type="ECO:0000313" key="3">
    <source>
        <dbReference type="Proteomes" id="UP000007148"/>
    </source>
</evidence>
<dbReference type="HOGENOM" id="CLU_051236_0_0_1"/>
<dbReference type="AlphaFoldDB" id="G4T9W8"/>
<dbReference type="OrthoDB" id="3365917at2759"/>
<comment type="caution">
    <text evidence="2">The sequence shown here is derived from an EMBL/GenBank/DDBJ whole genome shotgun (WGS) entry which is preliminary data.</text>
</comment>
<dbReference type="Proteomes" id="UP000007148">
    <property type="component" value="Unassembled WGS sequence"/>
</dbReference>
<gene>
    <name evidence="2" type="ORF">PIIN_01985</name>
</gene>
<proteinExistence type="predicted"/>
<keyword evidence="1" id="KW-1133">Transmembrane helix</keyword>
<protein>
    <submittedName>
        <fullName evidence="2">Uncharacterized protein</fullName>
    </submittedName>
</protein>
<feature type="transmembrane region" description="Helical" evidence="1">
    <location>
        <begin position="234"/>
        <end position="257"/>
    </location>
</feature>
<sequence length="310" mass="34364">MAATQFTVHLNSRAANIPTNNTREIAIPHLLLAATPFAESGGDEHTIPEGIFKNRRVGRGTRNWIYGSARYGSGCRLRWSKSYGGPTREGDIIVIKRDEQWIVMADSVTVNILFDIRRLPEDKGGCGMDEISAKAGTMLTFNPYRTDRHKNWAFVQMVYLSPPSAFLANSSYGNEYGHQGNNNTDYWKATSPNTTGLDSAFLNCLNMTIAAAIPIIDPTFFVKAPKDKLSSGQIAGIAVGSVVGALLLVSLLAWLFIHRRRTIMSSPNDLSFEQFLIGLHTQLCKYERPHLLILGHFVATRCQAEPMSEE</sequence>
<accession>G4T9W8</accession>
<dbReference type="EMBL" id="CAFZ01000026">
    <property type="protein sequence ID" value="CCA68117.1"/>
    <property type="molecule type" value="Genomic_DNA"/>
</dbReference>
<dbReference type="InParanoid" id="G4T9W8"/>
<evidence type="ECO:0000313" key="2">
    <source>
        <dbReference type="EMBL" id="CCA68117.1"/>
    </source>
</evidence>
<keyword evidence="3" id="KW-1185">Reference proteome</keyword>
<keyword evidence="1" id="KW-0812">Transmembrane</keyword>
<organism evidence="2 3">
    <name type="scientific">Serendipita indica (strain DSM 11827)</name>
    <name type="common">Root endophyte fungus</name>
    <name type="synonym">Piriformospora indica</name>
    <dbReference type="NCBI Taxonomy" id="1109443"/>
    <lineage>
        <taxon>Eukaryota</taxon>
        <taxon>Fungi</taxon>
        <taxon>Dikarya</taxon>
        <taxon>Basidiomycota</taxon>
        <taxon>Agaricomycotina</taxon>
        <taxon>Agaricomycetes</taxon>
        <taxon>Sebacinales</taxon>
        <taxon>Serendipitaceae</taxon>
        <taxon>Serendipita</taxon>
    </lineage>
</organism>
<keyword evidence="1" id="KW-0472">Membrane</keyword>
<name>G4T9W8_SERID</name>
<evidence type="ECO:0000256" key="1">
    <source>
        <dbReference type="SAM" id="Phobius"/>
    </source>
</evidence>